<evidence type="ECO:0000313" key="6">
    <source>
        <dbReference type="Proteomes" id="UP001429601"/>
    </source>
</evidence>
<dbReference type="InterPro" id="IPR003806">
    <property type="entry name" value="ATP-grasp_PylC-type"/>
</dbReference>
<name>A0ABX0Q6T1_9GAMM</name>
<dbReference type="PANTHER" id="PTHR43585:SF2">
    <property type="entry name" value="ATP-GRASP ENZYME FSQD"/>
    <property type="match status" value="1"/>
</dbReference>
<dbReference type="Proteomes" id="UP001429601">
    <property type="component" value="Unassembled WGS sequence"/>
</dbReference>
<dbReference type="Gene3D" id="3.40.50.20">
    <property type="match status" value="1"/>
</dbReference>
<dbReference type="PANTHER" id="PTHR43585">
    <property type="entry name" value="FUMIPYRROLE BIOSYNTHESIS PROTEIN C"/>
    <property type="match status" value="1"/>
</dbReference>
<proteinExistence type="predicted"/>
<feature type="domain" description="ATP-grasp fold PylC-type" evidence="4">
    <location>
        <begin position="102"/>
        <end position="269"/>
    </location>
</feature>
<evidence type="ECO:0000256" key="1">
    <source>
        <dbReference type="ARBA" id="ARBA00022598"/>
    </source>
</evidence>
<accession>A0ABX0Q6T1</accession>
<gene>
    <name evidence="5" type="ORF">HBF26_15145</name>
</gene>
<evidence type="ECO:0000256" key="2">
    <source>
        <dbReference type="ARBA" id="ARBA00022741"/>
    </source>
</evidence>
<comment type="caution">
    <text evidence="5">The sequence shown here is derived from an EMBL/GenBank/DDBJ whole genome shotgun (WGS) entry which is preliminary data.</text>
</comment>
<protein>
    <submittedName>
        <fullName evidence="5">ATP-grasp domain-containing protein</fullName>
    </submittedName>
</protein>
<dbReference type="InterPro" id="IPR052032">
    <property type="entry name" value="ATP-dep_AA_Ligase"/>
</dbReference>
<keyword evidence="6" id="KW-1185">Reference proteome</keyword>
<evidence type="ECO:0000259" key="4">
    <source>
        <dbReference type="Pfam" id="PF02655"/>
    </source>
</evidence>
<sequence>MDDVVLFIAGAEPLRLPATPHLYVVKPVGAAVNVQSDGPMSLLIVDEMTVGCVVSRLEAEGLAGQVARVVCVDEQYILVAAKIREALGVVGQSFMSARAFRNKFFMKEFLKTAEHFTLPRYWSPIQRKDVAAVFGGANDGRIVRKPILGSGGMEVTIAESLHAMGEVAQDEMLESFVDLPMLHVDGLIVGGEVRFFVVSKYINFCLSFTDFKYVGSEFSHDARLNARAELAMREVFQLLPSFQDGAFHLEMFYSDTDMVFCEIASRPGGIGIVRALEEAYGINLYRAAFLAQCGRPVELPSMRRTETSWLLVPHGVSLDIDAGRLRGLPWLVEFFVAEDGRDRSLHCADGKFKAVLKGDSLSEVVERRCELLASIGYA</sequence>
<keyword evidence="3" id="KW-0067">ATP-binding</keyword>
<keyword evidence="1" id="KW-0436">Ligase</keyword>
<dbReference type="Gene3D" id="3.30.470.20">
    <property type="entry name" value="ATP-grasp fold, B domain"/>
    <property type="match status" value="1"/>
</dbReference>
<reference evidence="5 6" key="1">
    <citation type="journal article" date="2011" name="Curr. Microbiol.">
        <title>Luteibacter jiangsuensis sp. nov.: a methamidophos-degrading bacterium isolated from a methamidophos-manufacturing factory.</title>
        <authorList>
            <person name="Wang L."/>
            <person name="Wang G.L."/>
            <person name="Li S.P."/>
            <person name="Jiang J.D."/>
        </authorList>
    </citation>
    <scope>NUCLEOTIDE SEQUENCE [LARGE SCALE GENOMIC DNA]</scope>
    <source>
        <strain evidence="5 6">CGMCC 1.10133</strain>
    </source>
</reference>
<dbReference type="Pfam" id="PF02655">
    <property type="entry name" value="ATP-grasp_3"/>
    <property type="match status" value="1"/>
</dbReference>
<keyword evidence="2" id="KW-0547">Nucleotide-binding</keyword>
<dbReference type="RefSeq" id="WP_167128277.1">
    <property type="nucleotide sequence ID" value="NZ_JAAQQR010000007.1"/>
</dbReference>
<dbReference type="EMBL" id="JAAQQR010000007">
    <property type="protein sequence ID" value="NID06229.1"/>
    <property type="molecule type" value="Genomic_DNA"/>
</dbReference>
<evidence type="ECO:0000256" key="3">
    <source>
        <dbReference type="ARBA" id="ARBA00022840"/>
    </source>
</evidence>
<dbReference type="SUPFAM" id="SSF56059">
    <property type="entry name" value="Glutathione synthetase ATP-binding domain-like"/>
    <property type="match status" value="1"/>
</dbReference>
<organism evidence="5 6">
    <name type="scientific">Luteibacter jiangsuensis</name>
    <dbReference type="NCBI Taxonomy" id="637577"/>
    <lineage>
        <taxon>Bacteria</taxon>
        <taxon>Pseudomonadati</taxon>
        <taxon>Pseudomonadota</taxon>
        <taxon>Gammaproteobacteria</taxon>
        <taxon>Lysobacterales</taxon>
        <taxon>Rhodanobacteraceae</taxon>
        <taxon>Luteibacter</taxon>
    </lineage>
</organism>
<evidence type="ECO:0000313" key="5">
    <source>
        <dbReference type="EMBL" id="NID06229.1"/>
    </source>
</evidence>